<protein>
    <submittedName>
        <fullName evidence="2">Uncharacterized protein</fullName>
    </submittedName>
</protein>
<sequence length="179" mass="19400">MSNMIYRNIVSGSVALSRTRLIAATVSASRAHLSTTAGTFAPIQQNNHHNNSTASSDHLMSPHELLEKMHPKRHGEILSSMLDGEQDYDTDMGAASVNNIAAERRAEARKRAAEVSKMAGDYASEKTTEASKVATEAKNKAAEAGKKAGDYASEKTAEASKKAENIARDTYDDLSKRRF</sequence>
<organism evidence="2 3">
    <name type="scientific">Coemansia asiatica</name>
    <dbReference type="NCBI Taxonomy" id="1052880"/>
    <lineage>
        <taxon>Eukaryota</taxon>
        <taxon>Fungi</taxon>
        <taxon>Fungi incertae sedis</taxon>
        <taxon>Zoopagomycota</taxon>
        <taxon>Kickxellomycotina</taxon>
        <taxon>Kickxellomycetes</taxon>
        <taxon>Kickxellales</taxon>
        <taxon>Kickxellaceae</taxon>
        <taxon>Coemansia</taxon>
    </lineage>
</organism>
<evidence type="ECO:0000313" key="3">
    <source>
        <dbReference type="Proteomes" id="UP001145021"/>
    </source>
</evidence>
<gene>
    <name evidence="2" type="ORF">LPJ64_001770</name>
</gene>
<accession>A0A9W8CLP9</accession>
<keyword evidence="3" id="KW-1185">Reference proteome</keyword>
<dbReference type="AlphaFoldDB" id="A0A9W8CLP9"/>
<feature type="region of interest" description="Disordered" evidence="1">
    <location>
        <begin position="121"/>
        <end position="179"/>
    </location>
</feature>
<feature type="compositionally biased region" description="Basic and acidic residues" evidence="1">
    <location>
        <begin position="123"/>
        <end position="179"/>
    </location>
</feature>
<name>A0A9W8CLP9_9FUNG</name>
<dbReference type="EMBL" id="JANBOH010000049">
    <property type="protein sequence ID" value="KAJ1646779.1"/>
    <property type="molecule type" value="Genomic_DNA"/>
</dbReference>
<reference evidence="2" key="1">
    <citation type="submission" date="2022-07" db="EMBL/GenBank/DDBJ databases">
        <title>Phylogenomic reconstructions and comparative analyses of Kickxellomycotina fungi.</title>
        <authorList>
            <person name="Reynolds N.K."/>
            <person name="Stajich J.E."/>
            <person name="Barry K."/>
            <person name="Grigoriev I.V."/>
            <person name="Crous P."/>
            <person name="Smith M.E."/>
        </authorList>
    </citation>
    <scope>NUCLEOTIDE SEQUENCE</scope>
    <source>
        <strain evidence="2">NBRC 105413</strain>
    </source>
</reference>
<comment type="caution">
    <text evidence="2">The sequence shown here is derived from an EMBL/GenBank/DDBJ whole genome shotgun (WGS) entry which is preliminary data.</text>
</comment>
<proteinExistence type="predicted"/>
<evidence type="ECO:0000256" key="1">
    <source>
        <dbReference type="SAM" id="MobiDB-lite"/>
    </source>
</evidence>
<dbReference type="Proteomes" id="UP001145021">
    <property type="component" value="Unassembled WGS sequence"/>
</dbReference>
<evidence type="ECO:0000313" key="2">
    <source>
        <dbReference type="EMBL" id="KAJ1646779.1"/>
    </source>
</evidence>